<dbReference type="EMBL" id="CP003199">
    <property type="protein sequence ID" value="AEW45043.1"/>
    <property type="molecule type" value="Genomic_DNA"/>
</dbReference>
<sequence length="125" mass="15089">MYVGERNYEQISTYIESIKPEIVKLFHDLRRNSVIEFERDLIEEDNLFSSISLHVIQRHFLKAMSNWGKSSFNCYWVAYVVDKKVWEIIKDIDDIYVPYLQYIEERFYNAVNNLINKLTPKSKKN</sequence>
<organism evidence="1 2">
    <name type="scientific">Mycoplasma haemocanis (strain Illinois)</name>
    <dbReference type="NCBI Taxonomy" id="1111676"/>
    <lineage>
        <taxon>Bacteria</taxon>
        <taxon>Bacillati</taxon>
        <taxon>Mycoplasmatota</taxon>
        <taxon>Mollicutes</taxon>
        <taxon>Mycoplasmataceae</taxon>
        <taxon>Mycoplasma</taxon>
    </lineage>
</organism>
<reference evidence="1 2" key="1">
    <citation type="journal article" date="2012" name="J. Bacteriol.">
        <title>Complete genome sequence of Mycoplasma haemocanis strain Illinois.</title>
        <authorList>
            <person name="do Nascimento N.C."/>
            <person name="Guimaraes A.M."/>
            <person name="Santos A.P."/>
            <person name="Sanmiguel P.J."/>
            <person name="Messick J.B."/>
        </authorList>
    </citation>
    <scope>NUCLEOTIDE SEQUENCE [LARGE SCALE GENOMIC DNA]</scope>
    <source>
        <strain evidence="1 2">Illinois</strain>
    </source>
</reference>
<keyword evidence="2" id="KW-1185">Reference proteome</keyword>
<dbReference type="KEGG" id="mhe:MHC_00885"/>
<accession>H6N5T3</accession>
<evidence type="ECO:0000313" key="2">
    <source>
        <dbReference type="Proteomes" id="UP000009135"/>
    </source>
</evidence>
<dbReference type="STRING" id="1111676.MHC_00885"/>
<name>H6N5T3_MYCHN</name>
<dbReference type="OrthoDB" id="9828040at2"/>
<proteinExistence type="predicted"/>
<protein>
    <submittedName>
        <fullName evidence="1">Uncharacterized protein</fullName>
    </submittedName>
</protein>
<dbReference type="AlphaFoldDB" id="H6N5T3"/>
<dbReference type="HOGENOM" id="CLU_1990176_0_0_14"/>
<gene>
    <name evidence="1" type="ordered locus">MHC_00885</name>
</gene>
<evidence type="ECO:0000313" key="1">
    <source>
        <dbReference type="EMBL" id="AEW45043.1"/>
    </source>
</evidence>
<dbReference type="Proteomes" id="UP000009135">
    <property type="component" value="Chromosome"/>
</dbReference>